<keyword evidence="6 9" id="KW-0496">Mitochondrion</keyword>
<gene>
    <name evidence="9" type="primary">atp4</name>
</gene>
<geneLocation type="mitochondrion" evidence="9"/>
<proteinExistence type="predicted"/>
<dbReference type="InterPro" id="IPR008688">
    <property type="entry name" value="ATP_synth_Bsub_B/MI25"/>
</dbReference>
<evidence type="ECO:0000256" key="5">
    <source>
        <dbReference type="ARBA" id="ARBA00023065"/>
    </source>
</evidence>
<comment type="subcellular location">
    <subcellularLocation>
        <location evidence="1">Mitochondrion membrane</location>
    </subcellularLocation>
</comment>
<dbReference type="EMBL" id="MF680514">
    <property type="protein sequence ID" value="ATX68839.1"/>
    <property type="molecule type" value="Genomic_DNA"/>
</dbReference>
<keyword evidence="4" id="KW-0375">Hydrogen ion transport</keyword>
<evidence type="ECO:0000313" key="9">
    <source>
        <dbReference type="EMBL" id="ATX68839.1"/>
    </source>
</evidence>
<evidence type="ECO:0000256" key="3">
    <source>
        <dbReference type="ARBA" id="ARBA00022547"/>
    </source>
</evidence>
<dbReference type="GO" id="GO:0015078">
    <property type="term" value="F:proton transmembrane transporter activity"/>
    <property type="evidence" value="ECO:0007669"/>
    <property type="project" value="InterPro"/>
</dbReference>
<dbReference type="GO" id="GO:0015986">
    <property type="term" value="P:proton motive force-driven ATP synthesis"/>
    <property type="evidence" value="ECO:0007669"/>
    <property type="project" value="InterPro"/>
</dbReference>
<evidence type="ECO:0000256" key="6">
    <source>
        <dbReference type="ARBA" id="ARBA00023128"/>
    </source>
</evidence>
<dbReference type="GO" id="GO:0045259">
    <property type="term" value="C:proton-transporting ATP synthase complex"/>
    <property type="evidence" value="ECO:0007669"/>
    <property type="project" value="UniProtKB-KW"/>
</dbReference>
<keyword evidence="9" id="KW-0378">Hydrolase</keyword>
<keyword evidence="3" id="KW-0138">CF(0)</keyword>
<dbReference type="AlphaFoldDB" id="A0A2H4QI47"/>
<dbReference type="EC" id="3.6.3.14" evidence="9"/>
<dbReference type="GO" id="GO:0031966">
    <property type="term" value="C:mitochondrial membrane"/>
    <property type="evidence" value="ECO:0007669"/>
    <property type="project" value="UniProtKB-SubCell"/>
</dbReference>
<evidence type="ECO:0000256" key="4">
    <source>
        <dbReference type="ARBA" id="ARBA00022781"/>
    </source>
</evidence>
<keyword evidence="5" id="KW-0406">Ion transport</keyword>
<organism evidence="9">
    <name type="scientific">Betaphycus gelatinus</name>
    <dbReference type="NCBI Taxonomy" id="1191690"/>
    <lineage>
        <taxon>Eukaryota</taxon>
        <taxon>Rhodophyta</taxon>
        <taxon>Florideophyceae</taxon>
        <taxon>Rhodymeniophycidae</taxon>
        <taxon>Gigartinales</taxon>
        <taxon>Solieriaceae</taxon>
        <taxon>Betaphycus</taxon>
    </lineage>
</organism>
<evidence type="ECO:0000256" key="1">
    <source>
        <dbReference type="ARBA" id="ARBA00004325"/>
    </source>
</evidence>
<feature type="transmembrane region" description="Helical" evidence="8">
    <location>
        <begin position="6"/>
        <end position="39"/>
    </location>
</feature>
<dbReference type="GeneID" id="35117541"/>
<reference evidence="9" key="1">
    <citation type="submission" date="2017-08" db="EMBL/GenBank/DDBJ databases">
        <title>Systematics and comparative genomics of Betaphycus, Kappaphycus and Eucheuma (Solieriaceae, Rhodophyta) base on mitochondrial genome.</title>
        <authorList>
            <person name="Li Y."/>
            <person name="Liu N."/>
            <person name="Wang X."/>
            <person name="Tang X."/>
            <person name="Zhang L."/>
            <person name="Meinita M.D.N."/>
            <person name="Wang G."/>
            <person name="Yin H."/>
            <person name="Liu C."/>
            <person name="Jin Y."/>
            <person name="Wang H."/>
            <person name="Chi S."/>
            <person name="Liu T."/>
        </authorList>
    </citation>
    <scope>NUCLEOTIDE SEQUENCE</scope>
</reference>
<dbReference type="Pfam" id="PF05405">
    <property type="entry name" value="Mt_ATP-synt_B"/>
    <property type="match status" value="1"/>
</dbReference>
<evidence type="ECO:0000256" key="7">
    <source>
        <dbReference type="ARBA" id="ARBA00023136"/>
    </source>
</evidence>
<dbReference type="RefSeq" id="YP_009445898.1">
    <property type="nucleotide sequence ID" value="NC_036431.1"/>
</dbReference>
<keyword evidence="8" id="KW-0812">Transmembrane</keyword>
<name>A0A2H4QI47_9FLOR</name>
<protein>
    <submittedName>
        <fullName evidence="9">ATP synthase F0 subunit b</fullName>
        <ecNumber evidence="9">3.6.3.14</ecNumber>
    </submittedName>
</protein>
<dbReference type="GO" id="GO:0016787">
    <property type="term" value="F:hydrolase activity"/>
    <property type="evidence" value="ECO:0007669"/>
    <property type="project" value="UniProtKB-KW"/>
</dbReference>
<keyword evidence="8" id="KW-1133">Transmembrane helix</keyword>
<evidence type="ECO:0000256" key="8">
    <source>
        <dbReference type="SAM" id="Phobius"/>
    </source>
</evidence>
<evidence type="ECO:0000256" key="2">
    <source>
        <dbReference type="ARBA" id="ARBA00022448"/>
    </source>
</evidence>
<accession>A0A2H4QI47</accession>
<keyword evidence="7 8" id="KW-0472">Membrane</keyword>
<keyword evidence="2" id="KW-0813">Transport</keyword>
<sequence>MVNFSFIIILSFILVYQNVIILNEETLILICFITFCYLAYNRLHKSIQDNLQEQSVFLKSSIKVSLNLLLQELTSNIKTQDKLRSLAIDFKNLGDHFLRLNFLLLGTLPLRFIKNHEKVYPKKLFFANHLEQQTTKLLALILSHKLTKIPTLQKFYTKSFKISFFLCIDKISMREYLETI</sequence>